<evidence type="ECO:0000256" key="10">
    <source>
        <dbReference type="SAM" id="MobiDB-lite"/>
    </source>
</evidence>
<dbReference type="CDD" id="cd09851">
    <property type="entry name" value="HTLV-1-like_HR1-HR2"/>
    <property type="match status" value="1"/>
</dbReference>
<accession>Q5G5C8</accession>
<feature type="region of interest" description="Disordered" evidence="10">
    <location>
        <begin position="605"/>
        <end position="633"/>
    </location>
</feature>
<evidence type="ECO:0000256" key="1">
    <source>
        <dbReference type="ARBA" id="ARBA00004162"/>
    </source>
</evidence>
<name>Q5G5C8_MYOGA</name>
<dbReference type="AlphaFoldDB" id="Q5G5C8"/>
<evidence type="ECO:0000256" key="4">
    <source>
        <dbReference type="ARBA" id="ARBA00022692"/>
    </source>
</evidence>
<protein>
    <submittedName>
        <fullName evidence="13">Envelope glycoprotein syncytin-B</fullName>
    </submittedName>
</protein>
<keyword evidence="13" id="KW-0261">Viral envelope protein</keyword>
<dbReference type="Gene3D" id="1.10.287.210">
    <property type="match status" value="1"/>
</dbReference>
<dbReference type="GO" id="GO:0000768">
    <property type="term" value="P:syncytium formation by plasma membrane fusion"/>
    <property type="evidence" value="ECO:0007669"/>
    <property type="project" value="UniProtKB-ARBA"/>
</dbReference>
<organism evidence="13">
    <name type="scientific">Myodes glareolus</name>
    <name type="common">Bank vole</name>
    <name type="synonym">Clethrionomys glareolus</name>
    <dbReference type="NCBI Taxonomy" id="447135"/>
    <lineage>
        <taxon>Eukaryota</taxon>
        <taxon>Metazoa</taxon>
        <taxon>Chordata</taxon>
        <taxon>Craniata</taxon>
        <taxon>Vertebrata</taxon>
        <taxon>Euteleostomi</taxon>
        <taxon>Mammalia</taxon>
        <taxon>Eutheria</taxon>
        <taxon>Euarchontoglires</taxon>
        <taxon>Glires</taxon>
        <taxon>Rodentia</taxon>
        <taxon>Myomorpha</taxon>
        <taxon>Muroidea</taxon>
        <taxon>Cricetidae</taxon>
        <taxon>Arvicolinae</taxon>
        <taxon>Myodes</taxon>
    </lineage>
</organism>
<keyword evidence="6 11" id="KW-1133">Transmembrane helix</keyword>
<dbReference type="Pfam" id="PF00429">
    <property type="entry name" value="TLV_coat"/>
    <property type="match status" value="1"/>
</dbReference>
<dbReference type="InterPro" id="IPR018154">
    <property type="entry name" value="TLV/ENV_coat_polyprotein"/>
</dbReference>
<evidence type="ECO:0000313" key="13">
    <source>
        <dbReference type="EMBL" id="AAW62453.1"/>
    </source>
</evidence>
<evidence type="ECO:0000256" key="6">
    <source>
        <dbReference type="ARBA" id="ARBA00022989"/>
    </source>
</evidence>
<dbReference type="PANTHER" id="PTHR10424:SF60">
    <property type="entry name" value="HERV-H_2Q24.1 PROVIRUS ANCESTRAL ENV POLYPROTEIN-RELATED"/>
    <property type="match status" value="1"/>
</dbReference>
<comment type="subcellular location">
    <subcellularLocation>
        <location evidence="2">Cell membrane</location>
        <topology evidence="2">Peripheral membrane protein</topology>
    </subcellularLocation>
    <subcellularLocation>
        <location evidence="1">Cell membrane</location>
        <topology evidence="1">Single-pass membrane protein</topology>
    </subcellularLocation>
</comment>
<keyword evidence="13" id="KW-0946">Virion</keyword>
<keyword evidence="8" id="KW-1015">Disulfide bond</keyword>
<keyword evidence="4 11" id="KW-0812">Transmembrane</keyword>
<reference evidence="13" key="1">
    <citation type="journal article" date="2005" name="Proc. Natl. Acad. Sci. U.S.A.">
        <title>Syncytin-A and syncytin-B, two fusogenic placenta-specific murine envelope genes of retroviral origin conserved in Muridae.</title>
        <authorList>
            <person name="Dupressoir A."/>
            <person name="Marceau G."/>
            <person name="Vernochet C."/>
            <person name="Benit L."/>
            <person name="Kanellopoulos C."/>
            <person name="Sapin V."/>
            <person name="Heidmann T."/>
        </authorList>
    </citation>
    <scope>NUCLEOTIDE SEQUENCE</scope>
</reference>
<dbReference type="GO" id="GO:0005886">
    <property type="term" value="C:plasma membrane"/>
    <property type="evidence" value="ECO:0007669"/>
    <property type="project" value="UniProtKB-SubCell"/>
</dbReference>
<evidence type="ECO:0000256" key="9">
    <source>
        <dbReference type="ARBA" id="ARBA00023180"/>
    </source>
</evidence>
<sequence length="633" mass="70782">MICLWVLCFVLFPYSLSSSESWMPLINLTHHILRDTNFPFFPNCWVCLSTRTQRSLAVPAPLSAWADSPMKLHLTYSVKPFSGSYPITDIERRLQLFHPLTASYSFHNPDRRAIAFLQLVSSTGIFPIITRLTSVIYPDKDRFFESAQRPLWGPLFTETLLMSQAPLCISRSFKVPAYANFVGTLSASLCNYTLRISPSNSHVNLDLSTTHLFRQAMKRPDAKWKNPLRFSGPPSLVSPEPSYYPCPTDIKHCHTSPATPWMRCPLSLSGTCYNLTLFESDNLTHPITMSVNPTYFKLKLQGHRDPYPLSHYQPLTGAALSGQYSVWENEVTIQENWGVTSNTFSHLLTFSYSFCLNSSGVFFLCGTSTYMCLPANWSGVCTLVFQYPDIELLPNNQTVSVPLFASVLASSSRPKRSPHLFPFLAGLGISSALGTGIAGLASSTFYFQRLSKALSDTLDEIAASVTTLQSQIDSLAGVVLQNRRALDLVTAEKGGTCLFLQEECCFYVNQSGIVRDAARKLRERASELGQHSDSWGQWPDPGYWLSWLTPFLGPLLFIVFLLTFGSCLLNCLTRFVSQRLGSFVQDATKRHVDRILQNVHYKRLPQDAPDEDTSPVEQGEVGRAPAMASFLPS</sequence>
<keyword evidence="3" id="KW-1003">Cell membrane</keyword>
<dbReference type="EMBL" id="AY849980">
    <property type="protein sequence ID" value="AAW62453.1"/>
    <property type="molecule type" value="Genomic_DNA"/>
</dbReference>
<keyword evidence="9" id="KW-0325">Glycoprotein</keyword>
<evidence type="ECO:0000256" key="3">
    <source>
        <dbReference type="ARBA" id="ARBA00022475"/>
    </source>
</evidence>
<dbReference type="SUPFAM" id="SSF58069">
    <property type="entry name" value="Virus ectodomain"/>
    <property type="match status" value="1"/>
</dbReference>
<evidence type="ECO:0000256" key="7">
    <source>
        <dbReference type="ARBA" id="ARBA00023136"/>
    </source>
</evidence>
<dbReference type="PANTHER" id="PTHR10424">
    <property type="entry name" value="VIRAL ENVELOPE PROTEIN"/>
    <property type="match status" value="1"/>
</dbReference>
<keyword evidence="7 11" id="KW-0472">Membrane</keyword>
<evidence type="ECO:0000256" key="2">
    <source>
        <dbReference type="ARBA" id="ARBA00004202"/>
    </source>
</evidence>
<feature type="transmembrane region" description="Helical" evidence="11">
    <location>
        <begin position="551"/>
        <end position="572"/>
    </location>
</feature>
<keyword evidence="5 12" id="KW-0732">Signal</keyword>
<evidence type="ECO:0000256" key="8">
    <source>
        <dbReference type="ARBA" id="ARBA00023157"/>
    </source>
</evidence>
<feature type="signal peptide" evidence="12">
    <location>
        <begin position="1"/>
        <end position="17"/>
    </location>
</feature>
<feature type="chain" id="PRO_5004256039" evidence="12">
    <location>
        <begin position="18"/>
        <end position="633"/>
    </location>
</feature>
<evidence type="ECO:0000256" key="11">
    <source>
        <dbReference type="SAM" id="Phobius"/>
    </source>
</evidence>
<dbReference type="FunFam" id="1.10.287.210:FF:000002">
    <property type="entry name" value="Syncytin-2"/>
    <property type="match status" value="1"/>
</dbReference>
<proteinExistence type="predicted"/>
<evidence type="ECO:0000256" key="12">
    <source>
        <dbReference type="SAM" id="SignalP"/>
    </source>
</evidence>
<evidence type="ECO:0000256" key="5">
    <source>
        <dbReference type="ARBA" id="ARBA00022729"/>
    </source>
</evidence>